<evidence type="ECO:0000259" key="1">
    <source>
        <dbReference type="Pfam" id="PF01966"/>
    </source>
</evidence>
<feature type="domain" description="HD" evidence="1">
    <location>
        <begin position="45"/>
        <end position="166"/>
    </location>
</feature>
<dbReference type="NCBIfam" id="TIGR00277">
    <property type="entry name" value="HDIG"/>
    <property type="match status" value="1"/>
</dbReference>
<comment type="caution">
    <text evidence="2">The sequence shown here is derived from an EMBL/GenBank/DDBJ whole genome shotgun (WGS) entry which is preliminary data.</text>
</comment>
<dbReference type="InterPro" id="IPR006674">
    <property type="entry name" value="HD_domain"/>
</dbReference>
<protein>
    <submittedName>
        <fullName evidence="2">HD domain-containing protein</fullName>
    </submittedName>
</protein>
<evidence type="ECO:0000313" key="2">
    <source>
        <dbReference type="EMBL" id="MBL4933594.1"/>
    </source>
</evidence>
<organism evidence="2 3">
    <name type="scientific">Clostridium paridis</name>
    <dbReference type="NCBI Taxonomy" id="2803863"/>
    <lineage>
        <taxon>Bacteria</taxon>
        <taxon>Bacillati</taxon>
        <taxon>Bacillota</taxon>
        <taxon>Clostridia</taxon>
        <taxon>Eubacteriales</taxon>
        <taxon>Clostridiaceae</taxon>
        <taxon>Clostridium</taxon>
    </lineage>
</organism>
<reference evidence="2" key="1">
    <citation type="submission" date="2021-01" db="EMBL/GenBank/DDBJ databases">
        <title>Genome public.</title>
        <authorList>
            <person name="Liu C."/>
            <person name="Sun Q."/>
        </authorList>
    </citation>
    <scope>NUCLEOTIDE SEQUENCE</scope>
    <source>
        <strain evidence="2">YIM B02565</strain>
    </source>
</reference>
<sequence length="169" mass="20327">MFYRIKQFMWAIEAIYKDIDDEYIKRYLDEDEKNLFQLLKKSDKQHSIRVAKDALEYIEDSNNVIQKIDKEKIVKIALLHDIGKIERPLNVFEKSLVVILDKVTSGKISRYSNFKIIDIYYNHPEKGYEILKLNKKYDVEFLKVIEEHHHKIKTSNEILEIIKYCDNKN</sequence>
<proteinExistence type="predicted"/>
<dbReference type="EMBL" id="JAESWA010000027">
    <property type="protein sequence ID" value="MBL4933594.1"/>
    <property type="molecule type" value="Genomic_DNA"/>
</dbReference>
<dbReference type="RefSeq" id="WP_202769037.1">
    <property type="nucleotide sequence ID" value="NZ_JAESWA010000027.1"/>
</dbReference>
<dbReference type="InterPro" id="IPR006675">
    <property type="entry name" value="HDIG_dom"/>
</dbReference>
<dbReference type="InterPro" id="IPR003607">
    <property type="entry name" value="HD/PDEase_dom"/>
</dbReference>
<accession>A0A937FH05</accession>
<name>A0A937FH05_9CLOT</name>
<dbReference type="Proteomes" id="UP000623681">
    <property type="component" value="Unassembled WGS sequence"/>
</dbReference>
<keyword evidence="3" id="KW-1185">Reference proteome</keyword>
<dbReference type="Gene3D" id="1.10.3210.10">
    <property type="entry name" value="Hypothetical protein af1432"/>
    <property type="match status" value="1"/>
</dbReference>
<dbReference type="AlphaFoldDB" id="A0A937FH05"/>
<dbReference type="SUPFAM" id="SSF109604">
    <property type="entry name" value="HD-domain/PDEase-like"/>
    <property type="match status" value="1"/>
</dbReference>
<evidence type="ECO:0000313" key="3">
    <source>
        <dbReference type="Proteomes" id="UP000623681"/>
    </source>
</evidence>
<gene>
    <name evidence="2" type="ORF">JK634_17545</name>
</gene>
<dbReference type="Pfam" id="PF01966">
    <property type="entry name" value="HD"/>
    <property type="match status" value="1"/>
</dbReference>
<dbReference type="CDD" id="cd00077">
    <property type="entry name" value="HDc"/>
    <property type="match status" value="1"/>
</dbReference>